<dbReference type="InterPro" id="IPR029063">
    <property type="entry name" value="SAM-dependent_MTases_sf"/>
</dbReference>
<evidence type="ECO:0000256" key="2">
    <source>
        <dbReference type="ARBA" id="ARBA00022691"/>
    </source>
</evidence>
<dbReference type="SUPFAM" id="SSF53335">
    <property type="entry name" value="S-adenosyl-L-methionine-dependent methyltransferases"/>
    <property type="match status" value="1"/>
</dbReference>
<keyword evidence="1 4" id="KW-0489">Methyltransferase</keyword>
<comment type="caution">
    <text evidence="4">The sequence shown here is derived from an EMBL/GenBank/DDBJ whole genome shotgun (WGS) entry which is preliminary data.</text>
</comment>
<keyword evidence="4" id="KW-0808">Transferase</keyword>
<evidence type="ECO:0000313" key="5">
    <source>
        <dbReference type="Proteomes" id="UP000470772"/>
    </source>
</evidence>
<evidence type="ECO:0000256" key="1">
    <source>
        <dbReference type="ARBA" id="ARBA00022603"/>
    </source>
</evidence>
<gene>
    <name evidence="4" type="ORF">GC250_08105</name>
</gene>
<sequence length="167" mass="19322">MNDKRVEYENPDTFLPRFIKSSDIVADIGCGPGFYCIRLAKLASKVYCVDKNEIMLIYARKNCTSKNVEFLSDVNSLPKSGIDIVLMANSFHDMENRNEIYKALLRALKNGGKILIIDWKKDKKIEKGPPYNIRMSEQDYVNSFPDFNLKEKFEVGPYHYGMLFVMK</sequence>
<keyword evidence="2" id="KW-0949">S-adenosyl-L-methionine</keyword>
<dbReference type="GO" id="GO:0032259">
    <property type="term" value="P:methylation"/>
    <property type="evidence" value="ECO:0007669"/>
    <property type="project" value="UniProtKB-KW"/>
</dbReference>
<name>A0A6A9QNS5_SULME</name>
<dbReference type="Proteomes" id="UP000470772">
    <property type="component" value="Unassembled WGS sequence"/>
</dbReference>
<organism evidence="4 5">
    <name type="scientific">Sulfuracidifex metallicus DSM 6482 = JCM 9184</name>
    <dbReference type="NCBI Taxonomy" id="523847"/>
    <lineage>
        <taxon>Archaea</taxon>
        <taxon>Thermoproteota</taxon>
        <taxon>Thermoprotei</taxon>
        <taxon>Sulfolobales</taxon>
        <taxon>Sulfolobaceae</taxon>
        <taxon>Sulfuracidifex</taxon>
    </lineage>
</organism>
<keyword evidence="5" id="KW-1185">Reference proteome</keyword>
<proteinExistence type="predicted"/>
<dbReference type="EMBL" id="WGGD01000005">
    <property type="protein sequence ID" value="MUN29398.1"/>
    <property type="molecule type" value="Genomic_DNA"/>
</dbReference>
<dbReference type="GO" id="GO:0008168">
    <property type="term" value="F:methyltransferase activity"/>
    <property type="evidence" value="ECO:0007669"/>
    <property type="project" value="UniProtKB-KW"/>
</dbReference>
<dbReference type="AlphaFoldDB" id="A0A6A9QNS5"/>
<reference evidence="4 5" key="1">
    <citation type="submission" date="2019-10" db="EMBL/GenBank/DDBJ databases">
        <title>Sequencing and Assembly of Multiple Reported Metal-Biooxidizing Members of the Extremely Thermoacidophilic Archaeal Family Sulfolobaceae.</title>
        <authorList>
            <person name="Counts J.A."/>
            <person name="Kelly R.M."/>
        </authorList>
    </citation>
    <scope>NUCLEOTIDE SEQUENCE [LARGE SCALE GENOMIC DNA]</scope>
    <source>
        <strain evidence="4 5">DSM 6482</strain>
    </source>
</reference>
<dbReference type="InterPro" id="IPR025714">
    <property type="entry name" value="Methyltranfer_dom"/>
</dbReference>
<evidence type="ECO:0000313" key="4">
    <source>
        <dbReference type="EMBL" id="MUN29398.1"/>
    </source>
</evidence>
<dbReference type="Gene3D" id="3.40.50.150">
    <property type="entry name" value="Vaccinia Virus protein VP39"/>
    <property type="match status" value="1"/>
</dbReference>
<dbReference type="Pfam" id="PF13847">
    <property type="entry name" value="Methyltransf_31"/>
    <property type="match status" value="1"/>
</dbReference>
<feature type="domain" description="Methyltransferase" evidence="3">
    <location>
        <begin position="20"/>
        <end position="129"/>
    </location>
</feature>
<protein>
    <submittedName>
        <fullName evidence="4">Methyltransferase domain-containing protein</fullName>
    </submittedName>
</protein>
<evidence type="ECO:0000259" key="3">
    <source>
        <dbReference type="Pfam" id="PF13847"/>
    </source>
</evidence>
<accession>A0A6A9QNS5</accession>
<dbReference type="PANTHER" id="PTHR43861">
    <property type="entry name" value="TRANS-ACONITATE 2-METHYLTRANSFERASE-RELATED"/>
    <property type="match status" value="1"/>
</dbReference>
<dbReference type="CDD" id="cd02440">
    <property type="entry name" value="AdoMet_MTases"/>
    <property type="match status" value="1"/>
</dbReference>